<evidence type="ECO:0008006" key="4">
    <source>
        <dbReference type="Google" id="ProtNLM"/>
    </source>
</evidence>
<reference evidence="2" key="1">
    <citation type="journal article" date="2020" name="Stud. Mycol.">
        <title>101 Dothideomycetes genomes: a test case for predicting lifestyles and emergence of pathogens.</title>
        <authorList>
            <person name="Haridas S."/>
            <person name="Albert R."/>
            <person name="Binder M."/>
            <person name="Bloem J."/>
            <person name="Labutti K."/>
            <person name="Salamov A."/>
            <person name="Andreopoulos B."/>
            <person name="Baker S."/>
            <person name="Barry K."/>
            <person name="Bills G."/>
            <person name="Bluhm B."/>
            <person name="Cannon C."/>
            <person name="Castanera R."/>
            <person name="Culley D."/>
            <person name="Daum C."/>
            <person name="Ezra D."/>
            <person name="Gonzalez J."/>
            <person name="Henrissat B."/>
            <person name="Kuo A."/>
            <person name="Liang C."/>
            <person name="Lipzen A."/>
            <person name="Lutzoni F."/>
            <person name="Magnuson J."/>
            <person name="Mondo S."/>
            <person name="Nolan M."/>
            <person name="Ohm R."/>
            <person name="Pangilinan J."/>
            <person name="Park H.-J."/>
            <person name="Ramirez L."/>
            <person name="Alfaro M."/>
            <person name="Sun H."/>
            <person name="Tritt A."/>
            <person name="Yoshinaga Y."/>
            <person name="Zwiers L.-H."/>
            <person name="Turgeon B."/>
            <person name="Goodwin S."/>
            <person name="Spatafora J."/>
            <person name="Crous P."/>
            <person name="Grigoriev I."/>
        </authorList>
    </citation>
    <scope>NUCLEOTIDE SEQUENCE</scope>
    <source>
        <strain evidence="2">CBS 473.64</strain>
    </source>
</reference>
<dbReference type="Pfam" id="PF13092">
    <property type="entry name" value="CENP-L"/>
    <property type="match status" value="1"/>
</dbReference>
<sequence length="393" mass="43086">MDIHIPPYPLYNRTYLLYRVSPLHHGDGPLLHDGSLQTHAKRLREQLKGDSVRGVEVDFAGTQDALPKLGPLEACAWDLIGDEDAWIDRHRQLVDPEASQLSAVMTAEQARGVEVTLEYERQSYSALLLRDPAVPAAPEGFTRLPLLLVKMAAPIRDIFLNYLRTSFDALVVPLRLPSAFLTSGLETYFGHLTAGSSTQSIQDVIRQLQVQLSFPNATSLLRHVDVTIAGRDVPGFVKRGKLLKNTQEPFTAALALYLQRHLALDMSQPKVHISKISCAAFNLSSDRLKLVAPDTSYDNSMDDSITPEASAGQQAVHDFYTSLVREATGTAKFLPAELAGPTRSSTPSSTTSSSRRGRKRAVSNTAASNNGATKRSKARGKENGRRDEDMADV</sequence>
<dbReference type="OrthoDB" id="8864979at2759"/>
<gene>
    <name evidence="2" type="ORF">P280DRAFT_42154</name>
</gene>
<evidence type="ECO:0000313" key="2">
    <source>
        <dbReference type="EMBL" id="KAF2639620.1"/>
    </source>
</evidence>
<organism evidence="2 3">
    <name type="scientific">Massarina eburnea CBS 473.64</name>
    <dbReference type="NCBI Taxonomy" id="1395130"/>
    <lineage>
        <taxon>Eukaryota</taxon>
        <taxon>Fungi</taxon>
        <taxon>Dikarya</taxon>
        <taxon>Ascomycota</taxon>
        <taxon>Pezizomycotina</taxon>
        <taxon>Dothideomycetes</taxon>
        <taxon>Pleosporomycetidae</taxon>
        <taxon>Pleosporales</taxon>
        <taxon>Massarineae</taxon>
        <taxon>Massarinaceae</taxon>
        <taxon>Massarina</taxon>
    </lineage>
</organism>
<accession>A0A6A6RW96</accession>
<protein>
    <recommendedName>
        <fullName evidence="4">Kinetochore complex Sim4 subunit Fta1-domain-containing protein</fullName>
    </recommendedName>
</protein>
<evidence type="ECO:0000313" key="3">
    <source>
        <dbReference type="Proteomes" id="UP000799753"/>
    </source>
</evidence>
<feature type="compositionally biased region" description="Basic and acidic residues" evidence="1">
    <location>
        <begin position="379"/>
        <end position="393"/>
    </location>
</feature>
<feature type="region of interest" description="Disordered" evidence="1">
    <location>
        <begin position="334"/>
        <end position="393"/>
    </location>
</feature>
<dbReference type="Proteomes" id="UP000799753">
    <property type="component" value="Unassembled WGS sequence"/>
</dbReference>
<proteinExistence type="predicted"/>
<dbReference type="EMBL" id="MU006786">
    <property type="protein sequence ID" value="KAF2639620.1"/>
    <property type="molecule type" value="Genomic_DNA"/>
</dbReference>
<keyword evidence="3" id="KW-1185">Reference proteome</keyword>
<feature type="compositionally biased region" description="Low complexity" evidence="1">
    <location>
        <begin position="340"/>
        <end position="354"/>
    </location>
</feature>
<evidence type="ECO:0000256" key="1">
    <source>
        <dbReference type="SAM" id="MobiDB-lite"/>
    </source>
</evidence>
<feature type="compositionally biased region" description="Polar residues" evidence="1">
    <location>
        <begin position="362"/>
        <end position="373"/>
    </location>
</feature>
<dbReference type="InterPro" id="IPR025204">
    <property type="entry name" value="CENP-L"/>
</dbReference>
<dbReference type="AlphaFoldDB" id="A0A6A6RW96"/>
<name>A0A6A6RW96_9PLEO</name>